<organism evidence="5 6">
    <name type="scientific">Stackebrandtia endophytica</name>
    <dbReference type="NCBI Taxonomy" id="1496996"/>
    <lineage>
        <taxon>Bacteria</taxon>
        <taxon>Bacillati</taxon>
        <taxon>Actinomycetota</taxon>
        <taxon>Actinomycetes</taxon>
        <taxon>Glycomycetales</taxon>
        <taxon>Glycomycetaceae</taxon>
        <taxon>Stackebrandtia</taxon>
    </lineage>
</organism>
<evidence type="ECO:0000313" key="5">
    <source>
        <dbReference type="EMBL" id="TQL75470.1"/>
    </source>
</evidence>
<sequence>MIVNCVIVEPMKIPQARWGGIAALTLAATSLAACGSDSAADADVSAVAAFYPLQFVTEQVGGEHVAVTNLTAAGAEPHDLELAPLQVAEITDADLVVYLPGFQPAVDQAVEQQAPDAGFDVTTATQLRESGDEHDHGDHDGHDHDHGDLDPHVWLDPTKYADIAIAVGDKLSELDPDHADDYAANAQAMADRLDELDQSYQTGLAECDTRDIVTSHAAFGYLADRYDLHEVAVTGLSPDTTPTPEAFQQVTDYVTEHGVTTIFYETLVSPSVAETIAQETGAQTAVLDPLEGLSPDSDGDYFSIMETNLSTLVTALGCT</sequence>
<keyword evidence="3" id="KW-0732">Signal</keyword>
<protein>
    <submittedName>
        <fullName evidence="5">Zinc transport system substrate-binding protein</fullName>
    </submittedName>
</protein>
<dbReference type="GO" id="GO:0007155">
    <property type="term" value="P:cell adhesion"/>
    <property type="evidence" value="ECO:0007669"/>
    <property type="project" value="InterPro"/>
</dbReference>
<evidence type="ECO:0000256" key="3">
    <source>
        <dbReference type="ARBA" id="ARBA00022729"/>
    </source>
</evidence>
<reference evidence="5 6" key="1">
    <citation type="submission" date="2019-06" db="EMBL/GenBank/DDBJ databases">
        <title>Sequencing the genomes of 1000 actinobacteria strains.</title>
        <authorList>
            <person name="Klenk H.-P."/>
        </authorList>
    </citation>
    <scope>NUCLEOTIDE SEQUENCE [LARGE SCALE GENOMIC DNA]</scope>
    <source>
        <strain evidence="5 6">DSM 45928</strain>
    </source>
</reference>
<dbReference type="InterPro" id="IPR006127">
    <property type="entry name" value="ZnuA-like"/>
</dbReference>
<proteinExistence type="inferred from homology"/>
<dbReference type="Proteomes" id="UP000317043">
    <property type="component" value="Unassembled WGS sequence"/>
</dbReference>
<dbReference type="PANTHER" id="PTHR42953:SF3">
    <property type="entry name" value="HIGH-AFFINITY ZINC UPTAKE SYSTEM PROTEIN ZNUA"/>
    <property type="match status" value="1"/>
</dbReference>
<name>A0A543ASB8_9ACTN</name>
<dbReference type="PANTHER" id="PTHR42953">
    <property type="entry name" value="HIGH-AFFINITY ZINC UPTAKE SYSTEM PROTEIN ZNUA-RELATED"/>
    <property type="match status" value="1"/>
</dbReference>
<evidence type="ECO:0000313" key="6">
    <source>
        <dbReference type="Proteomes" id="UP000317043"/>
    </source>
</evidence>
<accession>A0A543ASB8</accession>
<evidence type="ECO:0000256" key="2">
    <source>
        <dbReference type="ARBA" id="ARBA00022448"/>
    </source>
</evidence>
<dbReference type="SUPFAM" id="SSF53807">
    <property type="entry name" value="Helical backbone' metal receptor"/>
    <property type="match status" value="1"/>
</dbReference>
<evidence type="ECO:0000256" key="4">
    <source>
        <dbReference type="RuleBase" id="RU003512"/>
    </source>
</evidence>
<dbReference type="AlphaFoldDB" id="A0A543ASB8"/>
<dbReference type="InterPro" id="IPR050492">
    <property type="entry name" value="Bact_metal-bind_prot9"/>
</dbReference>
<dbReference type="PRINTS" id="PR00690">
    <property type="entry name" value="ADHESNFAMILY"/>
</dbReference>
<dbReference type="GO" id="GO:0030001">
    <property type="term" value="P:metal ion transport"/>
    <property type="evidence" value="ECO:0007669"/>
    <property type="project" value="InterPro"/>
</dbReference>
<dbReference type="GO" id="GO:0046872">
    <property type="term" value="F:metal ion binding"/>
    <property type="evidence" value="ECO:0007669"/>
    <property type="project" value="InterPro"/>
</dbReference>
<dbReference type="Gene3D" id="3.40.50.1980">
    <property type="entry name" value="Nitrogenase molybdenum iron protein domain"/>
    <property type="match status" value="2"/>
</dbReference>
<dbReference type="InterPro" id="IPR006128">
    <property type="entry name" value="Lipoprotein_PsaA-like"/>
</dbReference>
<keyword evidence="2 4" id="KW-0813">Transport</keyword>
<evidence type="ECO:0000256" key="1">
    <source>
        <dbReference type="ARBA" id="ARBA00011028"/>
    </source>
</evidence>
<dbReference type="Pfam" id="PF01297">
    <property type="entry name" value="ZnuA"/>
    <property type="match status" value="1"/>
</dbReference>
<keyword evidence="6" id="KW-1185">Reference proteome</keyword>
<dbReference type="InParanoid" id="A0A543ASB8"/>
<dbReference type="EMBL" id="VFOW01000001">
    <property type="protein sequence ID" value="TQL75470.1"/>
    <property type="molecule type" value="Genomic_DNA"/>
</dbReference>
<comment type="caution">
    <text evidence="5">The sequence shown here is derived from an EMBL/GenBank/DDBJ whole genome shotgun (WGS) entry which is preliminary data.</text>
</comment>
<gene>
    <name evidence="5" type="ORF">FB566_0975</name>
</gene>
<comment type="similarity">
    <text evidence="1 4">Belongs to the bacterial solute-binding protein 9 family.</text>
</comment>